<comment type="caution">
    <text evidence="3">The sequence shown here is derived from an EMBL/GenBank/DDBJ whole genome shotgun (WGS) entry which is preliminary data.</text>
</comment>
<keyword evidence="4" id="KW-1185">Reference proteome</keyword>
<dbReference type="PROSITE" id="PS51257">
    <property type="entry name" value="PROKAR_LIPOPROTEIN"/>
    <property type="match status" value="1"/>
</dbReference>
<evidence type="ECO:0000256" key="1">
    <source>
        <dbReference type="SAM" id="SignalP"/>
    </source>
</evidence>
<evidence type="ECO:0000313" key="4">
    <source>
        <dbReference type="Proteomes" id="UP000317839"/>
    </source>
</evidence>
<dbReference type="InterPro" id="IPR025510">
    <property type="entry name" value="DUF4397"/>
</dbReference>
<dbReference type="EMBL" id="VIKR01000003">
    <property type="protein sequence ID" value="TQV73588.1"/>
    <property type="molecule type" value="Genomic_DNA"/>
</dbReference>
<reference evidence="3 4" key="1">
    <citation type="submission" date="2019-06" db="EMBL/GenBank/DDBJ databases">
        <title>Draft genome of Aliikangiella marina GYP-15.</title>
        <authorList>
            <person name="Wang G."/>
        </authorList>
    </citation>
    <scope>NUCLEOTIDE SEQUENCE [LARGE SCALE GENOMIC DNA]</scope>
    <source>
        <strain evidence="3 4">GYP-15</strain>
    </source>
</reference>
<feature type="chain" id="PRO_5022190374" evidence="1">
    <location>
        <begin position="20"/>
        <end position="457"/>
    </location>
</feature>
<feature type="signal peptide" evidence="1">
    <location>
        <begin position="1"/>
        <end position="19"/>
    </location>
</feature>
<accession>A0A545T8S8</accession>
<feature type="domain" description="DUF4397" evidence="2">
    <location>
        <begin position="38"/>
        <end position="156"/>
    </location>
</feature>
<gene>
    <name evidence="3" type="ORF">FLL45_11995</name>
</gene>
<proteinExistence type="predicted"/>
<feature type="domain" description="DUF4397" evidence="2">
    <location>
        <begin position="253"/>
        <end position="369"/>
    </location>
</feature>
<dbReference type="Pfam" id="PF14344">
    <property type="entry name" value="DUF4397"/>
    <property type="match status" value="2"/>
</dbReference>
<protein>
    <submittedName>
        <fullName evidence="3">DUF4397 domain-containing protein</fullName>
    </submittedName>
</protein>
<keyword evidence="1" id="KW-0732">Signal</keyword>
<dbReference type="Proteomes" id="UP000317839">
    <property type="component" value="Unassembled WGS sequence"/>
</dbReference>
<dbReference type="AlphaFoldDB" id="A0A545T8S8"/>
<organism evidence="3 4">
    <name type="scientific">Aliikangiella marina</name>
    <dbReference type="NCBI Taxonomy" id="1712262"/>
    <lineage>
        <taxon>Bacteria</taxon>
        <taxon>Pseudomonadati</taxon>
        <taxon>Pseudomonadota</taxon>
        <taxon>Gammaproteobacteria</taxon>
        <taxon>Oceanospirillales</taxon>
        <taxon>Pleioneaceae</taxon>
        <taxon>Aliikangiella</taxon>
    </lineage>
</organism>
<name>A0A545T8S8_9GAMM</name>
<evidence type="ECO:0000259" key="2">
    <source>
        <dbReference type="Pfam" id="PF14344"/>
    </source>
</evidence>
<dbReference type="OrthoDB" id="9783299at2"/>
<dbReference type="RefSeq" id="WP_142942296.1">
    <property type="nucleotide sequence ID" value="NZ_VIKR01000003.1"/>
</dbReference>
<sequence length="457" mass="46838">MKKLSILFSLFLGGLVACSDSDNDLPDPPPPPAPPLLAKIQVVHASPDAPRVNLAVDDITFAENVDYLDATPVTDLAAGTHTADVLAILPDGSTVEAFPTVEAPFGADIIYTVLAVNTLENIEPLILTRADTAVTAGNARIQVVHAAPNAPIVDVYATAPGADLATSSPLVTADFKDSLDATEVPAGDYQIRITPAGDAATVVYDSGTITLPDGGDFTIAAVTNVGPGDQPVNLLLLSASGSVSLLDASTPTSVRVVHASPDAPAVDIIANDGFAEPLISNIPFAGWAGYVDLPADTYNIKVVPNGETTPVVIDADLTLDAGVAYNVIATDVLAEITPLVLTADNRRVGTEAKLRVIHGSPTAQNVDIYLVAPQTDITDVAPTLSDVPFQADTNFLSVAEGSYDVIVTPTGTKDAAIGPATISLSAGGVYTIIARDGEGGGAPLGVILLDDFESPVN</sequence>
<evidence type="ECO:0000313" key="3">
    <source>
        <dbReference type="EMBL" id="TQV73588.1"/>
    </source>
</evidence>